<proteinExistence type="predicted"/>
<gene>
    <name evidence="2" type="ORF">Ssi02_34150</name>
</gene>
<protein>
    <submittedName>
        <fullName evidence="2">Uncharacterized protein</fullName>
    </submittedName>
</protein>
<feature type="transmembrane region" description="Helical" evidence="1">
    <location>
        <begin position="6"/>
        <end position="26"/>
    </location>
</feature>
<evidence type="ECO:0000313" key="3">
    <source>
        <dbReference type="Proteomes" id="UP000606172"/>
    </source>
</evidence>
<keyword evidence="1" id="KW-0812">Transmembrane</keyword>
<accession>A0A919VCJ1</accession>
<dbReference type="Proteomes" id="UP000606172">
    <property type="component" value="Unassembled WGS sequence"/>
</dbReference>
<organism evidence="2 3">
    <name type="scientific">Sinosporangium siamense</name>
    <dbReference type="NCBI Taxonomy" id="1367973"/>
    <lineage>
        <taxon>Bacteria</taxon>
        <taxon>Bacillati</taxon>
        <taxon>Actinomycetota</taxon>
        <taxon>Actinomycetes</taxon>
        <taxon>Streptosporangiales</taxon>
        <taxon>Streptosporangiaceae</taxon>
        <taxon>Sinosporangium</taxon>
    </lineage>
</organism>
<keyword evidence="3" id="KW-1185">Reference proteome</keyword>
<evidence type="ECO:0000313" key="2">
    <source>
        <dbReference type="EMBL" id="GII93184.1"/>
    </source>
</evidence>
<dbReference type="AlphaFoldDB" id="A0A919VCJ1"/>
<comment type="caution">
    <text evidence="2">The sequence shown here is derived from an EMBL/GenBank/DDBJ whole genome shotgun (WGS) entry which is preliminary data.</text>
</comment>
<keyword evidence="1" id="KW-1133">Transmembrane helix</keyword>
<evidence type="ECO:0000256" key="1">
    <source>
        <dbReference type="SAM" id="Phobius"/>
    </source>
</evidence>
<dbReference type="EMBL" id="BOOW01000020">
    <property type="protein sequence ID" value="GII93184.1"/>
    <property type="molecule type" value="Genomic_DNA"/>
</dbReference>
<sequence length="52" mass="5397">MWWEMLFRVTAGVWLAGCLVWVVLTVGDGGGWGGGRDYGGDFGDGGGCGADE</sequence>
<name>A0A919VCJ1_9ACTN</name>
<keyword evidence="1" id="KW-0472">Membrane</keyword>
<reference evidence="2" key="1">
    <citation type="submission" date="2021-01" db="EMBL/GenBank/DDBJ databases">
        <title>Whole genome shotgun sequence of Sinosporangium siamense NBRC 109515.</title>
        <authorList>
            <person name="Komaki H."/>
            <person name="Tamura T."/>
        </authorList>
    </citation>
    <scope>NUCLEOTIDE SEQUENCE</scope>
    <source>
        <strain evidence="2">NBRC 109515</strain>
    </source>
</reference>
<dbReference type="RefSeq" id="WP_204026439.1">
    <property type="nucleotide sequence ID" value="NZ_BOOW01000020.1"/>
</dbReference>